<dbReference type="UniPathway" id="UPA00906">
    <property type="reaction ID" value="UER00896"/>
</dbReference>
<protein>
    <recommendedName>
        <fullName evidence="8">L-seryl-tRNA(Sec) selenium transferase</fullName>
        <ecNumber evidence="8">2.9.1.1</ecNumber>
    </recommendedName>
    <alternativeName>
        <fullName evidence="8">Selenocysteine synthase</fullName>
        <shortName evidence="8">Sec synthase</shortName>
    </alternativeName>
    <alternativeName>
        <fullName evidence="8">Selenocysteinyl-tRNA(Sec) synthase</fullName>
    </alternativeName>
</protein>
<keyword evidence="4 8" id="KW-0663">Pyridoxal phosphate</keyword>
<sequence length="460" mass="49874">MKPRPRHPLPPVNALLARVESIPISHGVKLAIIREVLGQARAQLQSGEADASVPSFDGILNDVQRQLHQLSQPHYRRVINATGIVLHTNLGRSLLSEPAIQAMESAARGYVNLEIDLSSGERSSRQRPIGELLAMLSGAEAATVVNNAAAATMLTLKVVAAGREVILSRGQLIEIGGSFRMPDIMAASGAILREVGTTNITRIGDYAKAICDQTAALMIVHPSNYRIEGFTETATLQELVQLGREKQLPVIDDIGSGAMLPIPGVMRPNDPVIPERIILGADLLICSGDKLLGGPQAGLIIGKKTWIDKIEADPWMRAFRLDKITLAALEATLRSYLNPEQAYHEIPTLAMLHRTEDSLRADAEWIASQLQLPETVATIRVIPSAGYVGGGSSPEQPLPSYVVAIRPLRMRETVLARNLRQSHPALLVRIQAGEILIDPRTILSDQLSVVVSILQTVLRE</sequence>
<dbReference type="GO" id="GO:0005737">
    <property type="term" value="C:cytoplasm"/>
    <property type="evidence" value="ECO:0007669"/>
    <property type="project" value="UniProtKB-SubCell"/>
</dbReference>
<comment type="similarity">
    <text evidence="7 8">Belongs to the SelA family.</text>
</comment>
<dbReference type="Pfam" id="PF03841">
    <property type="entry name" value="SelA"/>
    <property type="match status" value="1"/>
</dbReference>
<comment type="catalytic activity">
    <reaction evidence="8">
        <text>L-seryl-tRNA(Sec) + selenophosphate + H(+) = L-selenocysteinyl-tRNA(Sec) + phosphate</text>
        <dbReference type="Rhea" id="RHEA:22728"/>
        <dbReference type="Rhea" id="RHEA-COMP:9742"/>
        <dbReference type="Rhea" id="RHEA-COMP:9743"/>
        <dbReference type="ChEBI" id="CHEBI:15378"/>
        <dbReference type="ChEBI" id="CHEBI:16144"/>
        <dbReference type="ChEBI" id="CHEBI:43474"/>
        <dbReference type="ChEBI" id="CHEBI:78533"/>
        <dbReference type="ChEBI" id="CHEBI:78573"/>
        <dbReference type="EC" id="2.9.1.1"/>
    </reaction>
</comment>
<evidence type="ECO:0000256" key="5">
    <source>
        <dbReference type="ARBA" id="ARBA00022917"/>
    </source>
</evidence>
<comment type="subcellular location">
    <subcellularLocation>
        <location evidence="8">Cytoplasm</location>
    </subcellularLocation>
</comment>
<keyword evidence="5 8" id="KW-0648">Protein biosynthesis</keyword>
<dbReference type="InParanoid" id="A0A6C2YRU4"/>
<feature type="modified residue" description="N6-(pyridoxal phosphate)lysine" evidence="8 9">
    <location>
        <position position="290"/>
    </location>
</feature>
<evidence type="ECO:0000313" key="11">
    <source>
        <dbReference type="Proteomes" id="UP000464378"/>
    </source>
</evidence>
<dbReference type="GO" id="GO:0001717">
    <property type="term" value="P:conversion of seryl-tRNAsec to selenocys-tRNAsec"/>
    <property type="evidence" value="ECO:0007669"/>
    <property type="project" value="UniProtKB-UniRule"/>
</dbReference>
<keyword evidence="6 8" id="KW-0711">Selenium</keyword>
<dbReference type="InterPro" id="IPR018319">
    <property type="entry name" value="SelA-like"/>
</dbReference>
<dbReference type="Gene3D" id="3.40.640.10">
    <property type="entry name" value="Type I PLP-dependent aspartate aminotransferase-like (Major domain)"/>
    <property type="match status" value="1"/>
</dbReference>
<evidence type="ECO:0000256" key="1">
    <source>
        <dbReference type="ARBA" id="ARBA00001933"/>
    </source>
</evidence>
<comment type="pathway">
    <text evidence="8">Aminoacyl-tRNA biosynthesis; selenocysteinyl-tRNA(Sec) biosynthesis; selenocysteinyl-tRNA(Sec) from L-seryl-tRNA(Sec) (bacterial route): step 1/1.</text>
</comment>
<organism evidence="10">
    <name type="scientific">Tuwongella immobilis</name>
    <dbReference type="NCBI Taxonomy" id="692036"/>
    <lineage>
        <taxon>Bacteria</taxon>
        <taxon>Pseudomonadati</taxon>
        <taxon>Planctomycetota</taxon>
        <taxon>Planctomycetia</taxon>
        <taxon>Gemmatales</taxon>
        <taxon>Gemmataceae</taxon>
        <taxon>Tuwongella</taxon>
    </lineage>
</organism>
<gene>
    <name evidence="8" type="primary">selA</name>
    <name evidence="10" type="ORF">GMBLW1_03580</name>
</gene>
<evidence type="ECO:0000256" key="6">
    <source>
        <dbReference type="ARBA" id="ARBA00023266"/>
    </source>
</evidence>
<dbReference type="InterPro" id="IPR015421">
    <property type="entry name" value="PyrdxlP-dep_Trfase_major"/>
</dbReference>
<evidence type="ECO:0000256" key="8">
    <source>
        <dbReference type="HAMAP-Rule" id="MF_00423"/>
    </source>
</evidence>
<keyword evidence="2 8" id="KW-0963">Cytoplasm</keyword>
<dbReference type="AlphaFoldDB" id="A0A6C2YRU4"/>
<comment type="cofactor">
    <cofactor evidence="1 8 9">
        <name>pyridoxal 5'-phosphate</name>
        <dbReference type="ChEBI" id="CHEBI:597326"/>
    </cofactor>
</comment>
<comment type="function">
    <text evidence="8">Converts seryl-tRNA(Sec) to selenocysteinyl-tRNA(Sec) required for selenoprotein biosynthesis.</text>
</comment>
<keyword evidence="11" id="KW-1185">Reference proteome</keyword>
<dbReference type="GO" id="GO:0001514">
    <property type="term" value="P:selenocysteine incorporation"/>
    <property type="evidence" value="ECO:0007669"/>
    <property type="project" value="UniProtKB-UniRule"/>
</dbReference>
<dbReference type="InterPro" id="IPR004534">
    <property type="entry name" value="SelA_trans"/>
</dbReference>
<keyword evidence="3 8" id="KW-0808">Transferase</keyword>
<dbReference type="PANTHER" id="PTHR32328:SF0">
    <property type="entry name" value="L-SERYL-TRNA(SEC) SELENIUM TRANSFERASE"/>
    <property type="match status" value="1"/>
</dbReference>
<dbReference type="SUPFAM" id="SSF53383">
    <property type="entry name" value="PLP-dependent transferases"/>
    <property type="match status" value="1"/>
</dbReference>
<accession>A0A6C2YRU4</accession>
<evidence type="ECO:0000256" key="3">
    <source>
        <dbReference type="ARBA" id="ARBA00022679"/>
    </source>
</evidence>
<reference evidence="10" key="1">
    <citation type="submission" date="2019-04" db="EMBL/GenBank/DDBJ databases">
        <authorList>
            <consortium name="Science for Life Laboratories"/>
        </authorList>
    </citation>
    <scope>NUCLEOTIDE SEQUENCE</scope>
    <source>
        <strain evidence="10">MBLW1</strain>
    </source>
</reference>
<dbReference type="NCBIfam" id="TIGR00474">
    <property type="entry name" value="selA"/>
    <property type="match status" value="1"/>
</dbReference>
<evidence type="ECO:0000256" key="4">
    <source>
        <dbReference type="ARBA" id="ARBA00022898"/>
    </source>
</evidence>
<dbReference type="Gene3D" id="3.90.1150.180">
    <property type="match status" value="1"/>
</dbReference>
<dbReference type="EC" id="2.9.1.1" evidence="8"/>
<dbReference type="KEGG" id="tim:GMBLW1_03580"/>
<evidence type="ECO:0000256" key="2">
    <source>
        <dbReference type="ARBA" id="ARBA00022490"/>
    </source>
</evidence>
<evidence type="ECO:0000256" key="9">
    <source>
        <dbReference type="PIRSR" id="PIRSR618319-50"/>
    </source>
</evidence>
<dbReference type="Proteomes" id="UP000464378">
    <property type="component" value="Chromosome"/>
</dbReference>
<dbReference type="InterPro" id="IPR015424">
    <property type="entry name" value="PyrdxlP-dep_Trfase"/>
</dbReference>
<dbReference type="EMBL" id="LR593887">
    <property type="protein sequence ID" value="VTS04572.1"/>
    <property type="molecule type" value="Genomic_DNA"/>
</dbReference>
<dbReference type="EMBL" id="LR586016">
    <property type="protein sequence ID" value="VIP03602.1"/>
    <property type="molecule type" value="Genomic_DNA"/>
</dbReference>
<evidence type="ECO:0000313" key="10">
    <source>
        <dbReference type="EMBL" id="VIP03602.1"/>
    </source>
</evidence>
<evidence type="ECO:0000256" key="7">
    <source>
        <dbReference type="ARBA" id="ARBA00044507"/>
    </source>
</evidence>
<dbReference type="FunCoup" id="A0A6C2YRU4">
    <property type="interactions" value="88"/>
</dbReference>
<dbReference type="RefSeq" id="WP_162658772.1">
    <property type="nucleotide sequence ID" value="NZ_LR593887.1"/>
</dbReference>
<name>A0A6C2YRU4_9BACT</name>
<dbReference type="HAMAP" id="MF_00423">
    <property type="entry name" value="SelA"/>
    <property type="match status" value="1"/>
</dbReference>
<dbReference type="GO" id="GO:0004125">
    <property type="term" value="F:L-seryl-tRNA(Sec) selenium transferase activity"/>
    <property type="evidence" value="ECO:0007669"/>
    <property type="project" value="UniProtKB-UniRule"/>
</dbReference>
<dbReference type="PANTHER" id="PTHR32328">
    <property type="entry name" value="L-SERYL-TRNA(SEC) SELENIUM TRANSFERASE"/>
    <property type="match status" value="1"/>
</dbReference>
<proteinExistence type="inferred from homology"/>